<evidence type="ECO:0000313" key="1">
    <source>
        <dbReference type="EMBL" id="BAK01988.1"/>
    </source>
</evidence>
<sequence length="32" mass="3312">MRAISSAAGGMLRARLRAAARLRGGHGDTMAE</sequence>
<protein>
    <submittedName>
        <fullName evidence="1">Predicted protein</fullName>
    </submittedName>
</protein>
<name>F2E3R6_HORVV</name>
<reference evidence="1" key="1">
    <citation type="journal article" date="2011" name="Plant Physiol.">
        <title>Comprehensive sequence analysis of 24,783 barley full-length cDNAs derived from 12 clone libraries.</title>
        <authorList>
            <person name="Matsumoto T."/>
            <person name="Tanaka T."/>
            <person name="Sakai H."/>
            <person name="Amano N."/>
            <person name="Kanamori H."/>
            <person name="Kurita K."/>
            <person name="Kikuta A."/>
            <person name="Kamiya K."/>
            <person name="Yamamoto M."/>
            <person name="Ikawa H."/>
            <person name="Fujii N."/>
            <person name="Hori K."/>
            <person name="Itoh T."/>
            <person name="Sato K."/>
        </authorList>
    </citation>
    <scope>NUCLEOTIDE SEQUENCE</scope>
    <source>
        <tissue evidence="1">Shoot and root</tissue>
    </source>
</reference>
<dbReference type="AlphaFoldDB" id="F2E3R6"/>
<dbReference type="EMBL" id="AK370789">
    <property type="protein sequence ID" value="BAK01988.1"/>
    <property type="molecule type" value="mRNA"/>
</dbReference>
<organism evidence="1">
    <name type="scientific">Hordeum vulgare subsp. vulgare</name>
    <name type="common">Domesticated barley</name>
    <dbReference type="NCBI Taxonomy" id="112509"/>
    <lineage>
        <taxon>Eukaryota</taxon>
        <taxon>Viridiplantae</taxon>
        <taxon>Streptophyta</taxon>
        <taxon>Embryophyta</taxon>
        <taxon>Tracheophyta</taxon>
        <taxon>Spermatophyta</taxon>
        <taxon>Magnoliopsida</taxon>
        <taxon>Liliopsida</taxon>
        <taxon>Poales</taxon>
        <taxon>Poaceae</taxon>
        <taxon>BOP clade</taxon>
        <taxon>Pooideae</taxon>
        <taxon>Triticodae</taxon>
        <taxon>Triticeae</taxon>
        <taxon>Hordeinae</taxon>
        <taxon>Hordeum</taxon>
    </lineage>
</organism>
<accession>F2E3R6</accession>
<proteinExistence type="evidence at transcript level"/>